<evidence type="ECO:0000256" key="1">
    <source>
        <dbReference type="SAM" id="Phobius"/>
    </source>
</evidence>
<feature type="transmembrane region" description="Helical" evidence="1">
    <location>
        <begin position="20"/>
        <end position="42"/>
    </location>
</feature>
<sequence>MSQKEHDTPFKDLKPSSKIIVIVSIALLITIAAAVIFGGYFFGMKGLFAILGITYDSNQSLLFFILGCFAAGLVIDPLAKVVSLIMIHSLSIRKTALFTFVFYFIANFITICLVDYFMDSIYIPDALLFVISAFMAFTELAFDDRPKT</sequence>
<organism evidence="2 3">
    <name type="scientific">Bacillus halotolerans</name>
    <dbReference type="NCBI Taxonomy" id="260554"/>
    <lineage>
        <taxon>Bacteria</taxon>
        <taxon>Bacillati</taxon>
        <taxon>Bacillota</taxon>
        <taxon>Bacilli</taxon>
        <taxon>Bacillales</taxon>
        <taxon>Bacillaceae</taxon>
        <taxon>Bacillus</taxon>
    </lineage>
</organism>
<dbReference type="EMBL" id="JALAWA010000010">
    <property type="protein sequence ID" value="MCY9186075.1"/>
    <property type="molecule type" value="Genomic_DNA"/>
</dbReference>
<evidence type="ECO:0000313" key="2">
    <source>
        <dbReference type="EMBL" id="MCY9186075.1"/>
    </source>
</evidence>
<comment type="caution">
    <text evidence="2">The sequence shown here is derived from an EMBL/GenBank/DDBJ whole genome shotgun (WGS) entry which is preliminary data.</text>
</comment>
<feature type="transmembrane region" description="Helical" evidence="1">
    <location>
        <begin position="97"/>
        <end position="117"/>
    </location>
</feature>
<gene>
    <name evidence="2" type="ORF">MOF03_15670</name>
</gene>
<keyword evidence="1" id="KW-1133">Transmembrane helix</keyword>
<dbReference type="InterPro" id="IPR025912">
    <property type="entry name" value="YrvL"/>
</dbReference>
<keyword evidence="1" id="KW-0472">Membrane</keyword>
<feature type="transmembrane region" description="Helical" evidence="1">
    <location>
        <begin position="123"/>
        <end position="142"/>
    </location>
</feature>
<evidence type="ECO:0000313" key="3">
    <source>
        <dbReference type="Proteomes" id="UP001073053"/>
    </source>
</evidence>
<name>A0A9Q4ELW6_9BACI</name>
<reference evidence="2" key="1">
    <citation type="submission" date="2022-02" db="EMBL/GenBank/DDBJ databases">
        <title>Crop Bioprotection Bacillus Genome Sequencing.</title>
        <authorList>
            <person name="Dunlap C."/>
        </authorList>
    </citation>
    <scope>NUCLEOTIDE SEQUENCE</scope>
    <source>
        <strain evidence="2">EC49O2N-C10</strain>
    </source>
</reference>
<accession>A0A9Q4ELW6</accession>
<feature type="transmembrane region" description="Helical" evidence="1">
    <location>
        <begin position="62"/>
        <end position="85"/>
    </location>
</feature>
<proteinExistence type="predicted"/>
<dbReference type="Pfam" id="PF14184">
    <property type="entry name" value="YrvL"/>
    <property type="match status" value="1"/>
</dbReference>
<dbReference type="RefSeq" id="WP_268497747.1">
    <property type="nucleotide sequence ID" value="NZ_JALAVZ010000007.1"/>
</dbReference>
<protein>
    <submittedName>
        <fullName evidence="2">Regulatory YrvL family protein</fullName>
    </submittedName>
</protein>
<keyword evidence="1" id="KW-0812">Transmembrane</keyword>
<dbReference type="Proteomes" id="UP001073053">
    <property type="component" value="Unassembled WGS sequence"/>
</dbReference>
<dbReference type="AlphaFoldDB" id="A0A9Q4ELW6"/>